<dbReference type="InterPro" id="IPR016181">
    <property type="entry name" value="Acyl_CoA_acyltransferase"/>
</dbReference>
<evidence type="ECO:0000313" key="5">
    <source>
        <dbReference type="Proteomes" id="UP000642673"/>
    </source>
</evidence>
<keyword evidence="5" id="KW-1185">Reference proteome</keyword>
<evidence type="ECO:0000256" key="1">
    <source>
        <dbReference type="ARBA" id="ARBA00022679"/>
    </source>
</evidence>
<dbReference type="CDD" id="cd04301">
    <property type="entry name" value="NAT_SF"/>
    <property type="match status" value="1"/>
</dbReference>
<dbReference type="SUPFAM" id="SSF55729">
    <property type="entry name" value="Acyl-CoA N-acyltransferases (Nat)"/>
    <property type="match status" value="1"/>
</dbReference>
<comment type="caution">
    <text evidence="4">The sequence shown here is derived from an EMBL/GenBank/DDBJ whole genome shotgun (WGS) entry which is preliminary data.</text>
</comment>
<dbReference type="InterPro" id="IPR000182">
    <property type="entry name" value="GNAT_dom"/>
</dbReference>
<keyword evidence="1" id="KW-0808">Transferase</keyword>
<dbReference type="PROSITE" id="PS51186">
    <property type="entry name" value="GNAT"/>
    <property type="match status" value="1"/>
</dbReference>
<gene>
    <name evidence="4" type="ORF">GCM10010347_26680</name>
</gene>
<evidence type="ECO:0000259" key="3">
    <source>
        <dbReference type="PROSITE" id="PS51186"/>
    </source>
</evidence>
<sequence>MVRVREMYEADVDAVSAVRVRGWQSAYAGIVPQGYLDAMTVESDAQRRRAWFADPLRRSTELVALDDDGALVGWISCGPYRGPAGVRTGEVYALYVRPDRIGGGVGRALLGEVHARLEAQQFRALALWVLGDNRQARRFYERAGFRPDGATREDGYGDVTLTELRYRRPLP</sequence>
<evidence type="ECO:0000313" key="4">
    <source>
        <dbReference type="EMBL" id="GHB55385.1"/>
    </source>
</evidence>
<protein>
    <submittedName>
        <fullName evidence="4">N-acetyltransferase</fullName>
    </submittedName>
</protein>
<reference evidence="5" key="1">
    <citation type="journal article" date="2019" name="Int. J. Syst. Evol. Microbiol.">
        <title>The Global Catalogue of Microorganisms (GCM) 10K type strain sequencing project: providing services to taxonomists for standard genome sequencing and annotation.</title>
        <authorList>
            <consortium name="The Broad Institute Genomics Platform"/>
            <consortium name="The Broad Institute Genome Sequencing Center for Infectious Disease"/>
            <person name="Wu L."/>
            <person name="Ma J."/>
        </authorList>
    </citation>
    <scope>NUCLEOTIDE SEQUENCE [LARGE SCALE GENOMIC DNA]</scope>
    <source>
        <strain evidence="5">JCM 4738</strain>
    </source>
</reference>
<dbReference type="Pfam" id="PF00583">
    <property type="entry name" value="Acetyltransf_1"/>
    <property type="match status" value="1"/>
</dbReference>
<accession>A0ABQ3EW97</accession>
<dbReference type="PANTHER" id="PTHR43877">
    <property type="entry name" value="AMINOALKYLPHOSPHONATE N-ACETYLTRANSFERASE-RELATED-RELATED"/>
    <property type="match status" value="1"/>
</dbReference>
<keyword evidence="2" id="KW-0012">Acyltransferase</keyword>
<evidence type="ECO:0000256" key="2">
    <source>
        <dbReference type="ARBA" id="ARBA00023315"/>
    </source>
</evidence>
<feature type="domain" description="N-acetyltransferase" evidence="3">
    <location>
        <begin position="2"/>
        <end position="171"/>
    </location>
</feature>
<organism evidence="4 5">
    <name type="scientific">Streptomyces cirratus</name>
    <dbReference type="NCBI Taxonomy" id="68187"/>
    <lineage>
        <taxon>Bacteria</taxon>
        <taxon>Bacillati</taxon>
        <taxon>Actinomycetota</taxon>
        <taxon>Actinomycetes</taxon>
        <taxon>Kitasatosporales</taxon>
        <taxon>Streptomycetaceae</taxon>
        <taxon>Streptomyces</taxon>
    </lineage>
</organism>
<dbReference type="RefSeq" id="WP_190184324.1">
    <property type="nucleotide sequence ID" value="NZ_BMVP01000004.1"/>
</dbReference>
<dbReference type="Gene3D" id="3.40.630.30">
    <property type="match status" value="1"/>
</dbReference>
<dbReference type="Proteomes" id="UP000642673">
    <property type="component" value="Unassembled WGS sequence"/>
</dbReference>
<dbReference type="EMBL" id="BMVP01000004">
    <property type="protein sequence ID" value="GHB55385.1"/>
    <property type="molecule type" value="Genomic_DNA"/>
</dbReference>
<name>A0ABQ3EW97_9ACTN</name>
<proteinExistence type="predicted"/>
<dbReference type="InterPro" id="IPR050832">
    <property type="entry name" value="Bact_Acetyltransf"/>
</dbReference>